<dbReference type="Proteomes" id="UP000287651">
    <property type="component" value="Unassembled WGS sequence"/>
</dbReference>
<dbReference type="AlphaFoldDB" id="A0A426Z8W1"/>
<accession>A0A426Z8W1</accession>
<proteinExistence type="predicted"/>
<sequence>MLSEKGLIHWQQRKGECYRELGTFQIYENFMHNMERSAPSCIDKNVITRDVGSKIGLSLT</sequence>
<reference evidence="1 2" key="1">
    <citation type="journal article" date="2014" name="Agronomy (Basel)">
        <title>A Draft Genome Sequence for Ensete ventricosum, the Drought-Tolerant Tree Against Hunger.</title>
        <authorList>
            <person name="Harrison J."/>
            <person name="Moore K.A."/>
            <person name="Paszkiewicz K."/>
            <person name="Jones T."/>
            <person name="Grant M."/>
            <person name="Ambacheew D."/>
            <person name="Muzemil S."/>
            <person name="Studholme D.J."/>
        </authorList>
    </citation>
    <scope>NUCLEOTIDE SEQUENCE [LARGE SCALE GENOMIC DNA]</scope>
</reference>
<organism evidence="1 2">
    <name type="scientific">Ensete ventricosum</name>
    <name type="common">Abyssinian banana</name>
    <name type="synonym">Musa ensete</name>
    <dbReference type="NCBI Taxonomy" id="4639"/>
    <lineage>
        <taxon>Eukaryota</taxon>
        <taxon>Viridiplantae</taxon>
        <taxon>Streptophyta</taxon>
        <taxon>Embryophyta</taxon>
        <taxon>Tracheophyta</taxon>
        <taxon>Spermatophyta</taxon>
        <taxon>Magnoliopsida</taxon>
        <taxon>Liliopsida</taxon>
        <taxon>Zingiberales</taxon>
        <taxon>Musaceae</taxon>
        <taxon>Ensete</taxon>
    </lineage>
</organism>
<evidence type="ECO:0000313" key="1">
    <source>
        <dbReference type="EMBL" id="RRT60427.1"/>
    </source>
</evidence>
<gene>
    <name evidence="1" type="ORF">B296_00039910</name>
</gene>
<protein>
    <submittedName>
        <fullName evidence="1">Uncharacterized protein</fullName>
    </submittedName>
</protein>
<comment type="caution">
    <text evidence="1">The sequence shown here is derived from an EMBL/GenBank/DDBJ whole genome shotgun (WGS) entry which is preliminary data.</text>
</comment>
<dbReference type="EMBL" id="AMZH03007793">
    <property type="protein sequence ID" value="RRT60427.1"/>
    <property type="molecule type" value="Genomic_DNA"/>
</dbReference>
<evidence type="ECO:0000313" key="2">
    <source>
        <dbReference type="Proteomes" id="UP000287651"/>
    </source>
</evidence>
<name>A0A426Z8W1_ENSVE</name>